<keyword evidence="2" id="KW-1185">Reference proteome</keyword>
<dbReference type="RefSeq" id="WP_154440769.1">
    <property type="nucleotide sequence ID" value="NZ_VUNQ01000025.1"/>
</dbReference>
<name>A0A6N7XWD3_9FIRM</name>
<reference evidence="1 2" key="1">
    <citation type="submission" date="2019-09" db="EMBL/GenBank/DDBJ databases">
        <title>In-depth cultivation of the pig gut microbiome towards novel bacterial diversity and tailored functional studies.</title>
        <authorList>
            <person name="Wylensek D."/>
            <person name="Hitch T.C.A."/>
            <person name="Clavel T."/>
        </authorList>
    </citation>
    <scope>NUCLEOTIDE SEQUENCE [LARGE SCALE GENOMIC DNA]</scope>
    <source>
        <strain evidence="1 2">WCA3-693-APC-4?</strain>
    </source>
</reference>
<dbReference type="AlphaFoldDB" id="A0A6N7XWD3"/>
<gene>
    <name evidence="1" type="ORF">FYJ83_11610</name>
</gene>
<dbReference type="EMBL" id="VUNQ01000025">
    <property type="protein sequence ID" value="MSU02117.1"/>
    <property type="molecule type" value="Genomic_DNA"/>
</dbReference>
<organism evidence="1 2">
    <name type="scientific">Tissierella pigra</name>
    <dbReference type="NCBI Taxonomy" id="2607614"/>
    <lineage>
        <taxon>Bacteria</taxon>
        <taxon>Bacillati</taxon>
        <taxon>Bacillota</taxon>
        <taxon>Tissierellia</taxon>
        <taxon>Tissierellales</taxon>
        <taxon>Tissierellaceae</taxon>
        <taxon>Tissierella</taxon>
    </lineage>
</organism>
<accession>A0A6N7XWD3</accession>
<dbReference type="Proteomes" id="UP000469523">
    <property type="component" value="Unassembled WGS sequence"/>
</dbReference>
<evidence type="ECO:0000313" key="1">
    <source>
        <dbReference type="EMBL" id="MSU02117.1"/>
    </source>
</evidence>
<sequence length="62" mass="7556">MTDKKETLVKRYESTADHFERKGKREWAYAKNDMGDHHYGRAKEAFDRAKRNREKVEKLRNE</sequence>
<evidence type="ECO:0000313" key="2">
    <source>
        <dbReference type="Proteomes" id="UP000469523"/>
    </source>
</evidence>
<proteinExistence type="predicted"/>
<comment type="caution">
    <text evidence="1">The sequence shown here is derived from an EMBL/GenBank/DDBJ whole genome shotgun (WGS) entry which is preliminary data.</text>
</comment>
<protein>
    <submittedName>
        <fullName evidence="1">Uncharacterized protein</fullName>
    </submittedName>
</protein>